<dbReference type="STRING" id="661478.OP10G_1952"/>
<reference evidence="1 2" key="1">
    <citation type="journal article" date="2014" name="PLoS ONE">
        <title>The first complete genome sequence of the class fimbriimonadia in the phylum armatimonadetes.</title>
        <authorList>
            <person name="Hu Z.Y."/>
            <person name="Wang Y.Z."/>
            <person name="Im W.T."/>
            <person name="Wang S.Y."/>
            <person name="Zhao G.P."/>
            <person name="Zheng H.J."/>
            <person name="Quan Z.X."/>
        </authorList>
    </citation>
    <scope>NUCLEOTIDE SEQUENCE [LARGE SCALE GENOMIC DNA]</scope>
    <source>
        <strain evidence="1">Gsoil 348</strain>
    </source>
</reference>
<dbReference type="EMBL" id="CP007139">
    <property type="protein sequence ID" value="AIE85320.1"/>
    <property type="molecule type" value="Genomic_DNA"/>
</dbReference>
<dbReference type="HOGENOM" id="CLU_048953_8_0_0"/>
<name>A0A068NRC0_FIMGI</name>
<keyword evidence="2" id="KW-1185">Reference proteome</keyword>
<dbReference type="Pfam" id="PF05721">
    <property type="entry name" value="PhyH"/>
    <property type="match status" value="1"/>
</dbReference>
<dbReference type="AlphaFoldDB" id="A0A068NRC0"/>
<dbReference type="RefSeq" id="WP_025226103.1">
    <property type="nucleotide sequence ID" value="NZ_CP007139.1"/>
</dbReference>
<protein>
    <submittedName>
        <fullName evidence="1">SnoK-like protein</fullName>
    </submittedName>
</protein>
<dbReference type="GO" id="GO:0005506">
    <property type="term" value="F:iron ion binding"/>
    <property type="evidence" value="ECO:0007669"/>
    <property type="project" value="UniProtKB-ARBA"/>
</dbReference>
<proteinExistence type="predicted"/>
<dbReference type="SUPFAM" id="SSF51197">
    <property type="entry name" value="Clavaminate synthase-like"/>
    <property type="match status" value="1"/>
</dbReference>
<dbReference type="PANTHER" id="PTHR20883:SF49">
    <property type="entry name" value="PHYTANOYL-COA DIOXYGENASE"/>
    <property type="match status" value="1"/>
</dbReference>
<sequence length="276" mass="30933">MSTVDVRQLPDLSSDYPLSPAQIAQYRETGHILLRGVCTPEEARVYREVILDATMRNNRETRPLEERDTYGKAFLQVMNLWSGDEGVKKFTLARRFGHIAAQLMEVDRVRLYHDQALFKEPGGGHTPWHQDQFYWPLDTPSTVTMWMPLVDIDATMGSMSFADASNANGFIPTPNEISDESEQFFGDYVAEKGFKVSGGGAMAAGDATFHSGWCLHRAPGNTTQRVREVMTVIYYPDGTRIAEPKNEFQKADHQVWLNSIAAGQVADGPLNPVVYL</sequence>
<dbReference type="Proteomes" id="UP000027982">
    <property type="component" value="Chromosome"/>
</dbReference>
<dbReference type="OrthoDB" id="9814777at2"/>
<organism evidence="1 2">
    <name type="scientific">Fimbriimonas ginsengisoli Gsoil 348</name>
    <dbReference type="NCBI Taxonomy" id="661478"/>
    <lineage>
        <taxon>Bacteria</taxon>
        <taxon>Bacillati</taxon>
        <taxon>Armatimonadota</taxon>
        <taxon>Fimbriimonadia</taxon>
        <taxon>Fimbriimonadales</taxon>
        <taxon>Fimbriimonadaceae</taxon>
        <taxon>Fimbriimonas</taxon>
    </lineage>
</organism>
<dbReference type="GO" id="GO:0016706">
    <property type="term" value="F:2-oxoglutarate-dependent dioxygenase activity"/>
    <property type="evidence" value="ECO:0007669"/>
    <property type="project" value="UniProtKB-ARBA"/>
</dbReference>
<dbReference type="InterPro" id="IPR008775">
    <property type="entry name" value="Phytyl_CoA_dOase-like"/>
</dbReference>
<evidence type="ECO:0000313" key="2">
    <source>
        <dbReference type="Proteomes" id="UP000027982"/>
    </source>
</evidence>
<dbReference type="KEGG" id="fgi:OP10G_1952"/>
<gene>
    <name evidence="1" type="ORF">OP10G_1952</name>
</gene>
<dbReference type="PANTHER" id="PTHR20883">
    <property type="entry name" value="PHYTANOYL-COA DIOXYGENASE DOMAIN CONTAINING 1"/>
    <property type="match status" value="1"/>
</dbReference>
<accession>A0A068NRC0</accession>
<dbReference type="eggNOG" id="COG5285">
    <property type="taxonomic scope" value="Bacteria"/>
</dbReference>
<dbReference type="Gene3D" id="2.60.120.620">
    <property type="entry name" value="q2cbj1_9rhob like domain"/>
    <property type="match status" value="1"/>
</dbReference>
<evidence type="ECO:0000313" key="1">
    <source>
        <dbReference type="EMBL" id="AIE85320.1"/>
    </source>
</evidence>